<evidence type="ECO:0000313" key="7">
    <source>
        <dbReference type="Proteomes" id="UP001597369"/>
    </source>
</evidence>
<keyword evidence="2 6" id="KW-0328">Glycosyltransferase</keyword>
<dbReference type="Gene3D" id="3.90.550.10">
    <property type="entry name" value="Spore Coat Polysaccharide Biosynthesis Protein SpsA, Chain A"/>
    <property type="match status" value="1"/>
</dbReference>
<proteinExistence type="inferred from homology"/>
<feature type="transmembrane region" description="Helical" evidence="4">
    <location>
        <begin position="6"/>
        <end position="24"/>
    </location>
</feature>
<keyword evidence="4" id="KW-0812">Transmembrane</keyword>
<dbReference type="RefSeq" id="WP_229961662.1">
    <property type="nucleotide sequence ID" value="NZ_JAJJWI010000014.1"/>
</dbReference>
<feature type="transmembrane region" description="Helical" evidence="4">
    <location>
        <begin position="292"/>
        <end position="311"/>
    </location>
</feature>
<feature type="transmembrane region" description="Helical" evidence="4">
    <location>
        <begin position="332"/>
        <end position="354"/>
    </location>
</feature>
<dbReference type="SUPFAM" id="SSF53448">
    <property type="entry name" value="Nucleotide-diphospho-sugar transferases"/>
    <property type="match status" value="1"/>
</dbReference>
<dbReference type="EC" id="2.4.-.-" evidence="6"/>
<dbReference type="GO" id="GO:0016757">
    <property type="term" value="F:glycosyltransferase activity"/>
    <property type="evidence" value="ECO:0007669"/>
    <property type="project" value="UniProtKB-KW"/>
</dbReference>
<dbReference type="EMBL" id="JBHUHV010000052">
    <property type="protein sequence ID" value="MFD2068268.1"/>
    <property type="molecule type" value="Genomic_DNA"/>
</dbReference>
<dbReference type="PANTHER" id="PTHR43630">
    <property type="entry name" value="POLY-BETA-1,6-N-ACETYL-D-GLUCOSAMINE SYNTHASE"/>
    <property type="match status" value="1"/>
</dbReference>
<protein>
    <submittedName>
        <fullName evidence="6">Glycosyltransferase</fullName>
        <ecNumber evidence="6">2.4.-.-</ecNumber>
    </submittedName>
</protein>
<comment type="caution">
    <text evidence="6">The sequence shown here is derived from an EMBL/GenBank/DDBJ whole genome shotgun (WGS) entry which is preliminary data.</text>
</comment>
<sequence>MIVSVAYFILYFLLFLALLALLVFNRKHYRLHLSEQPHISILIAARNEESSILHCLQAIERLKYPKGKVEVLIGDDASTDATKATVEAFIRDKPNYRCITITENIGKAKGKANVLAHLAKLATTDFFFFTDADIEVPLRWVQGMLSEMKKEVGIVTGITTITGNSLFARLQALDWLYALGLMQVVSDLKLPVTTMGNNMLIRRQAYEQVGGFENVKFSVTEDVAIFNQIIKKGWGFRNIYDRSVLTKSEPASNLMQLLHQRKRWMRGSMHLPLYMVVILVLHAAYYPVLLPFFAYTSVGVMLGIFLFKLLLQSIYVHLCLKRVGQHALWWQYVFLEFYLVFTSVVLIIFFFLPINVRWKGRQY</sequence>
<keyword evidence="7" id="KW-1185">Reference proteome</keyword>
<reference evidence="7" key="1">
    <citation type="journal article" date="2019" name="Int. J. Syst. Evol. Microbiol.">
        <title>The Global Catalogue of Microorganisms (GCM) 10K type strain sequencing project: providing services to taxonomists for standard genome sequencing and annotation.</title>
        <authorList>
            <consortium name="The Broad Institute Genomics Platform"/>
            <consortium name="The Broad Institute Genome Sequencing Center for Infectious Disease"/>
            <person name="Wu L."/>
            <person name="Ma J."/>
        </authorList>
    </citation>
    <scope>NUCLEOTIDE SEQUENCE [LARGE SCALE GENOMIC DNA]</scope>
    <source>
        <strain evidence="7">JCM 16545</strain>
    </source>
</reference>
<name>A0ABW4WZV2_9BACT</name>
<evidence type="ECO:0000256" key="2">
    <source>
        <dbReference type="ARBA" id="ARBA00022676"/>
    </source>
</evidence>
<evidence type="ECO:0000313" key="6">
    <source>
        <dbReference type="EMBL" id="MFD2068268.1"/>
    </source>
</evidence>
<dbReference type="Pfam" id="PF00535">
    <property type="entry name" value="Glycos_transf_2"/>
    <property type="match status" value="1"/>
</dbReference>
<feature type="domain" description="Glycosyltransferase 2-like" evidence="5">
    <location>
        <begin position="40"/>
        <end position="209"/>
    </location>
</feature>
<gene>
    <name evidence="6" type="ORF">ACFSKU_15360</name>
</gene>
<evidence type="ECO:0000256" key="4">
    <source>
        <dbReference type="SAM" id="Phobius"/>
    </source>
</evidence>
<accession>A0ABW4WZV2</accession>
<dbReference type="InterPro" id="IPR001173">
    <property type="entry name" value="Glyco_trans_2-like"/>
</dbReference>
<keyword evidence="4" id="KW-1133">Transmembrane helix</keyword>
<dbReference type="PANTHER" id="PTHR43630:SF1">
    <property type="entry name" value="POLY-BETA-1,6-N-ACETYL-D-GLUCOSAMINE SYNTHASE"/>
    <property type="match status" value="1"/>
</dbReference>
<keyword evidence="4" id="KW-0472">Membrane</keyword>
<keyword evidence="3 6" id="KW-0808">Transferase</keyword>
<evidence type="ECO:0000256" key="1">
    <source>
        <dbReference type="ARBA" id="ARBA00006739"/>
    </source>
</evidence>
<organism evidence="6 7">
    <name type="scientific">Pontibacter silvestris</name>
    <dbReference type="NCBI Taxonomy" id="2305183"/>
    <lineage>
        <taxon>Bacteria</taxon>
        <taxon>Pseudomonadati</taxon>
        <taxon>Bacteroidota</taxon>
        <taxon>Cytophagia</taxon>
        <taxon>Cytophagales</taxon>
        <taxon>Hymenobacteraceae</taxon>
        <taxon>Pontibacter</taxon>
    </lineage>
</organism>
<dbReference type="InterPro" id="IPR029044">
    <property type="entry name" value="Nucleotide-diphossugar_trans"/>
</dbReference>
<feature type="transmembrane region" description="Helical" evidence="4">
    <location>
        <begin position="269"/>
        <end position="286"/>
    </location>
</feature>
<comment type="similarity">
    <text evidence="1">Belongs to the glycosyltransferase 2 family.</text>
</comment>
<evidence type="ECO:0000259" key="5">
    <source>
        <dbReference type="Pfam" id="PF00535"/>
    </source>
</evidence>
<dbReference type="Proteomes" id="UP001597369">
    <property type="component" value="Unassembled WGS sequence"/>
</dbReference>
<evidence type="ECO:0000256" key="3">
    <source>
        <dbReference type="ARBA" id="ARBA00022679"/>
    </source>
</evidence>